<protein>
    <recommendedName>
        <fullName evidence="3">Head-to-tail stopper</fullName>
    </recommendedName>
</protein>
<dbReference type="EMBL" id="JNFP01000026">
    <property type="protein sequence ID" value="KIA63004.1"/>
    <property type="molecule type" value="Genomic_DNA"/>
</dbReference>
<evidence type="ECO:0000313" key="2">
    <source>
        <dbReference type="Proteomes" id="UP000031364"/>
    </source>
</evidence>
<proteinExistence type="predicted"/>
<organism evidence="1 2">
    <name type="scientific">Nocardia vulneris</name>
    <dbReference type="NCBI Taxonomy" id="1141657"/>
    <lineage>
        <taxon>Bacteria</taxon>
        <taxon>Bacillati</taxon>
        <taxon>Actinomycetota</taxon>
        <taxon>Actinomycetes</taxon>
        <taxon>Mycobacteriales</taxon>
        <taxon>Nocardiaceae</taxon>
        <taxon>Nocardia</taxon>
    </lineage>
</organism>
<gene>
    <name evidence="1" type="ORF">FG87_21765</name>
</gene>
<comment type="caution">
    <text evidence="1">The sequence shown here is derived from an EMBL/GenBank/DDBJ whole genome shotgun (WGS) entry which is preliminary data.</text>
</comment>
<dbReference type="Proteomes" id="UP000031364">
    <property type="component" value="Unassembled WGS sequence"/>
</dbReference>
<dbReference type="RefSeq" id="WP_043673583.1">
    <property type="nucleotide sequence ID" value="NZ_BDCI01000004.1"/>
</dbReference>
<reference evidence="1 2" key="1">
    <citation type="journal article" date="2014" name="Int. J. Syst. Evol. Microbiol.">
        <title>Nocardia vulneris sp. nov., isolated from wounds of human patients in North America.</title>
        <authorList>
            <person name="Lasker B.A."/>
            <person name="Bell M."/>
            <person name="Klenk H.P."/>
            <person name="Sproer C."/>
            <person name="Schumann C."/>
            <person name="Schumann P."/>
            <person name="Brown J.M."/>
        </authorList>
    </citation>
    <scope>NUCLEOTIDE SEQUENCE [LARGE SCALE GENOMIC DNA]</scope>
    <source>
        <strain evidence="1 2">W9851</strain>
    </source>
</reference>
<evidence type="ECO:0008006" key="3">
    <source>
        <dbReference type="Google" id="ProtNLM"/>
    </source>
</evidence>
<keyword evidence="2" id="KW-1185">Reference proteome</keyword>
<sequence length="111" mass="12041">MTIPLPFTIGHRAYSGSGEDAHGNEIGSHAAAVDIQAFYYSPSSTEPAVAGHDRVVVDMVAVVDSDEQIGPHDLLVIDGEEFDVIGFPEDYDHGPWWKPGRKPVNLQRVDG</sequence>
<evidence type="ECO:0000313" key="1">
    <source>
        <dbReference type="EMBL" id="KIA63004.1"/>
    </source>
</evidence>
<name>A0ABR4ZDB9_9NOCA</name>
<accession>A0ABR4ZDB9</accession>